<dbReference type="InterPro" id="IPR011032">
    <property type="entry name" value="GroES-like_sf"/>
</dbReference>
<name>A0A4S4N041_9APHY</name>
<comment type="caution">
    <text evidence="4">The sequence shown here is derived from an EMBL/GenBank/DDBJ whole genome shotgun (WGS) entry which is preliminary data.</text>
</comment>
<dbReference type="PANTHER" id="PTHR43205:SF7">
    <property type="entry name" value="PROSTAGLANDIN REDUCTASE 1"/>
    <property type="match status" value="1"/>
</dbReference>
<evidence type="ECO:0000313" key="4">
    <source>
        <dbReference type="EMBL" id="THH29040.1"/>
    </source>
</evidence>
<evidence type="ECO:0000259" key="2">
    <source>
        <dbReference type="Pfam" id="PF00107"/>
    </source>
</evidence>
<dbReference type="SUPFAM" id="SSF50129">
    <property type="entry name" value="GroES-like"/>
    <property type="match status" value="1"/>
</dbReference>
<dbReference type="InterPro" id="IPR045010">
    <property type="entry name" value="MDR_fam"/>
</dbReference>
<evidence type="ECO:0000256" key="1">
    <source>
        <dbReference type="ARBA" id="ARBA00023002"/>
    </source>
</evidence>
<organism evidence="4 5">
    <name type="scientific">Antrodiella citrinella</name>
    <dbReference type="NCBI Taxonomy" id="2447956"/>
    <lineage>
        <taxon>Eukaryota</taxon>
        <taxon>Fungi</taxon>
        <taxon>Dikarya</taxon>
        <taxon>Basidiomycota</taxon>
        <taxon>Agaricomycotina</taxon>
        <taxon>Agaricomycetes</taxon>
        <taxon>Polyporales</taxon>
        <taxon>Steccherinaceae</taxon>
        <taxon>Antrodiella</taxon>
    </lineage>
</organism>
<proteinExistence type="predicted"/>
<dbReference type="SUPFAM" id="SSF51735">
    <property type="entry name" value="NAD(P)-binding Rossmann-fold domains"/>
    <property type="match status" value="1"/>
</dbReference>
<feature type="domain" description="Oxidoreductase N-terminal" evidence="3">
    <location>
        <begin position="39"/>
        <end position="114"/>
    </location>
</feature>
<dbReference type="Gene3D" id="3.90.180.10">
    <property type="entry name" value="Medium-chain alcohol dehydrogenases, catalytic domain"/>
    <property type="match status" value="1"/>
</dbReference>
<evidence type="ECO:0000313" key="5">
    <source>
        <dbReference type="Proteomes" id="UP000308730"/>
    </source>
</evidence>
<keyword evidence="1" id="KW-0560">Oxidoreductase</keyword>
<dbReference type="EMBL" id="SGPM01000143">
    <property type="protein sequence ID" value="THH29040.1"/>
    <property type="molecule type" value="Genomic_DNA"/>
</dbReference>
<dbReference type="InterPro" id="IPR041694">
    <property type="entry name" value="ADH_N_2"/>
</dbReference>
<keyword evidence="5" id="KW-1185">Reference proteome</keyword>
<dbReference type="OrthoDB" id="809632at2759"/>
<sequence>MSIVTNGRLLYAAHPTTFQLPGVHTKYVEVKIDLETVALDGGVLIRTLALSSDPVVRIRMRDPKIDHFFPALILGRPIDNWGVGVVVRSEKPGFQPGDFVYGFISFENYSVYPGPPEAQHQFQFLQKIAKHPSIPASVYVHDLGMTGETAYAGWHAYAKEKAKTSKTFFVNSAAGPVGTFLIEYVRHIHPHIKIIASAGSAEKLEILKEAGADVVFNYKTTNTGKVLAEHGPVDIFWDHVGGTVLDDTLLNMAQFGIIIRVGTVTGYNEEDTGIKNIKHVVFKSLTMHGLVIGIGEAMQTAAVPFLEEATKLVLDGTIKTREWRFEGLQQAGQALADVHFGQQIGKPIIIVAED</sequence>
<accession>A0A4S4N041</accession>
<dbReference type="Proteomes" id="UP000308730">
    <property type="component" value="Unassembled WGS sequence"/>
</dbReference>
<protein>
    <recommendedName>
        <fullName evidence="6">Enoyl reductase (ER) domain-containing protein</fullName>
    </recommendedName>
</protein>
<dbReference type="InterPro" id="IPR013149">
    <property type="entry name" value="ADH-like_C"/>
</dbReference>
<dbReference type="AlphaFoldDB" id="A0A4S4N041"/>
<dbReference type="CDD" id="cd05288">
    <property type="entry name" value="PGDH"/>
    <property type="match status" value="1"/>
</dbReference>
<dbReference type="Pfam" id="PF16884">
    <property type="entry name" value="ADH_N_2"/>
    <property type="match status" value="1"/>
</dbReference>
<evidence type="ECO:0000259" key="3">
    <source>
        <dbReference type="Pfam" id="PF16884"/>
    </source>
</evidence>
<dbReference type="GO" id="GO:0016628">
    <property type="term" value="F:oxidoreductase activity, acting on the CH-CH group of donors, NAD or NADP as acceptor"/>
    <property type="evidence" value="ECO:0007669"/>
    <property type="project" value="InterPro"/>
</dbReference>
<dbReference type="InterPro" id="IPR036291">
    <property type="entry name" value="NAD(P)-bd_dom_sf"/>
</dbReference>
<gene>
    <name evidence="4" type="ORF">EUX98_g5140</name>
</gene>
<dbReference type="PANTHER" id="PTHR43205">
    <property type="entry name" value="PROSTAGLANDIN REDUCTASE"/>
    <property type="match status" value="1"/>
</dbReference>
<reference evidence="4 5" key="1">
    <citation type="submission" date="2019-02" db="EMBL/GenBank/DDBJ databases">
        <title>Genome sequencing of the rare red list fungi Antrodiella citrinella (Flaviporus citrinellus).</title>
        <authorList>
            <person name="Buettner E."/>
            <person name="Kellner H."/>
        </authorList>
    </citation>
    <scope>NUCLEOTIDE SEQUENCE [LARGE SCALE GENOMIC DNA]</scope>
    <source>
        <strain evidence="4 5">DSM 108506</strain>
    </source>
</reference>
<dbReference type="Gene3D" id="3.40.50.720">
    <property type="entry name" value="NAD(P)-binding Rossmann-like Domain"/>
    <property type="match status" value="1"/>
</dbReference>
<evidence type="ECO:0008006" key="6">
    <source>
        <dbReference type="Google" id="ProtNLM"/>
    </source>
</evidence>
<feature type="domain" description="Alcohol dehydrogenase-like C-terminal" evidence="2">
    <location>
        <begin position="176"/>
        <end position="306"/>
    </location>
</feature>
<dbReference type="Pfam" id="PF00107">
    <property type="entry name" value="ADH_zinc_N"/>
    <property type="match status" value="1"/>
</dbReference>